<evidence type="ECO:0000313" key="2">
    <source>
        <dbReference type="EMBL" id="AOS46637.1"/>
    </source>
</evidence>
<keyword evidence="3" id="KW-1185">Reference proteome</keyword>
<name>A0A1D8B0F7_9ACTO</name>
<organism evidence="2 3">
    <name type="scientific">Pauljensenia hongkongensis</name>
    <dbReference type="NCBI Taxonomy" id="178339"/>
    <lineage>
        <taxon>Bacteria</taxon>
        <taxon>Bacillati</taxon>
        <taxon>Actinomycetota</taxon>
        <taxon>Actinomycetes</taxon>
        <taxon>Actinomycetales</taxon>
        <taxon>Actinomycetaceae</taxon>
        <taxon>Pauljensenia</taxon>
    </lineage>
</organism>
<dbReference type="KEGG" id="phon:BH719_01005"/>
<feature type="region of interest" description="Disordered" evidence="1">
    <location>
        <begin position="1"/>
        <end position="67"/>
    </location>
</feature>
<dbReference type="Proteomes" id="UP000095214">
    <property type="component" value="Chromosome"/>
</dbReference>
<dbReference type="EMBL" id="CP017298">
    <property type="protein sequence ID" value="AOS46637.1"/>
    <property type="molecule type" value="Genomic_DNA"/>
</dbReference>
<feature type="compositionally biased region" description="Acidic residues" evidence="1">
    <location>
        <begin position="47"/>
        <end position="60"/>
    </location>
</feature>
<gene>
    <name evidence="2" type="ORF">BH719_01005</name>
</gene>
<proteinExistence type="predicted"/>
<sequence length="231" mass="23131">MVGAEPGPVGVCEGEDAEGDGAGAEGAGLDDTDGDGAGVEGAGLGDADGDVPEGEGDGDDGVSAGTGFSGLFAQFSGRSGVSAPTTETEKVTRAPLAPSLIVTVCLLPASQSSGTAIAAVKAPWASSSTTSHTCRSSARERCAHGGSCLSAGRNCLPSSNATETNARAEATTVQPVPDNTAFWPRTHWEGTVIREAPPDTIRHPAWPAPSTGEPHKSTLLVKLPLWASARA</sequence>
<reference evidence="2 3" key="1">
    <citation type="submission" date="2016-09" db="EMBL/GenBank/DDBJ databases">
        <title>Complete genome sequence of Actinomyces hongkongensis HKU8.</title>
        <authorList>
            <person name="Gao Y.-X."/>
            <person name="Zhou Y.-Y."/>
            <person name="Xie Y."/>
            <person name="Wang M."/>
            <person name="Wang S.-J."/>
            <person name="Shen S.-G."/>
        </authorList>
    </citation>
    <scope>NUCLEOTIDE SEQUENCE [LARGE SCALE GENOMIC DNA]</scope>
    <source>
        <strain evidence="2 3">HKU8</strain>
    </source>
</reference>
<evidence type="ECO:0000256" key="1">
    <source>
        <dbReference type="SAM" id="MobiDB-lite"/>
    </source>
</evidence>
<feature type="compositionally biased region" description="Gly residues" evidence="1">
    <location>
        <begin position="35"/>
        <end position="46"/>
    </location>
</feature>
<accession>A0A1D8B0F7</accession>
<protein>
    <submittedName>
        <fullName evidence="2">Uncharacterized protein</fullName>
    </submittedName>
</protein>
<dbReference type="AlphaFoldDB" id="A0A1D8B0F7"/>
<evidence type="ECO:0000313" key="3">
    <source>
        <dbReference type="Proteomes" id="UP000095214"/>
    </source>
</evidence>